<organism evidence="2 3">
    <name type="scientific">Nannocystis pusilla</name>
    <dbReference type="NCBI Taxonomy" id="889268"/>
    <lineage>
        <taxon>Bacteria</taxon>
        <taxon>Pseudomonadati</taxon>
        <taxon>Myxococcota</taxon>
        <taxon>Polyangia</taxon>
        <taxon>Nannocystales</taxon>
        <taxon>Nannocystaceae</taxon>
        <taxon>Nannocystis</taxon>
    </lineage>
</organism>
<evidence type="ECO:0000313" key="2">
    <source>
        <dbReference type="EMBL" id="MCY1006688.1"/>
    </source>
</evidence>
<proteinExistence type="predicted"/>
<feature type="region of interest" description="Disordered" evidence="1">
    <location>
        <begin position="123"/>
        <end position="159"/>
    </location>
</feature>
<comment type="caution">
    <text evidence="2">The sequence shown here is derived from an EMBL/GenBank/DDBJ whole genome shotgun (WGS) entry which is preliminary data.</text>
</comment>
<evidence type="ECO:0000256" key="1">
    <source>
        <dbReference type="SAM" id="MobiDB-lite"/>
    </source>
</evidence>
<accession>A0A9X3IYB3</accession>
<evidence type="ECO:0000313" key="3">
    <source>
        <dbReference type="Proteomes" id="UP001150924"/>
    </source>
</evidence>
<protein>
    <submittedName>
        <fullName evidence="2">Uncharacterized protein</fullName>
    </submittedName>
</protein>
<dbReference type="AlphaFoldDB" id="A0A9X3IYB3"/>
<dbReference type="Proteomes" id="UP001150924">
    <property type="component" value="Unassembled WGS sequence"/>
</dbReference>
<feature type="compositionally biased region" description="Basic and acidic residues" evidence="1">
    <location>
        <begin position="137"/>
        <end position="159"/>
    </location>
</feature>
<sequence>MRDSLKLAALADRQRRGAGLEQLDRRLRRLGVDREGDVADLQLDRQRELLAGRDRDILLERQEARVLRDDQLVRAGAEVGDQARRVARVLDAVDGDAGVGRLHVELDRADRCGRLRRRGGVGGRDRLAGRRRGRRVAAGDEHDDDHDQQQRADAGRRVEGDRRRTLAGLGVLDLDLGRDRVRLGLRDRARAGDRR</sequence>
<gene>
    <name evidence="2" type="ORF">OV079_14235</name>
</gene>
<dbReference type="EMBL" id="JAPNKE010000002">
    <property type="protein sequence ID" value="MCY1006688.1"/>
    <property type="molecule type" value="Genomic_DNA"/>
</dbReference>
<name>A0A9X3IYB3_9BACT</name>
<keyword evidence="3" id="KW-1185">Reference proteome</keyword>
<reference evidence="2" key="1">
    <citation type="submission" date="2022-11" db="EMBL/GenBank/DDBJ databases">
        <title>Minimal conservation of predation-associated metabolite biosynthetic gene clusters underscores biosynthetic potential of Myxococcota including descriptions for ten novel species: Archangium lansinium sp. nov., Myxococcus landrumus sp. nov., Nannocystis bai.</title>
        <authorList>
            <person name="Ahearne A."/>
            <person name="Stevens C."/>
            <person name="Phillips K."/>
        </authorList>
    </citation>
    <scope>NUCLEOTIDE SEQUENCE</scope>
    <source>
        <strain evidence="2">Na p29</strain>
    </source>
</reference>